<dbReference type="Proteomes" id="UP001281147">
    <property type="component" value="Unassembled WGS sequence"/>
</dbReference>
<dbReference type="EMBL" id="JAUTXU010000033">
    <property type="protein sequence ID" value="KAK3718218.1"/>
    <property type="molecule type" value="Genomic_DNA"/>
</dbReference>
<name>A0ACC3NMM3_9PEZI</name>
<organism evidence="1 2">
    <name type="scientific">Vermiconidia calcicola</name>
    <dbReference type="NCBI Taxonomy" id="1690605"/>
    <lineage>
        <taxon>Eukaryota</taxon>
        <taxon>Fungi</taxon>
        <taxon>Dikarya</taxon>
        <taxon>Ascomycota</taxon>
        <taxon>Pezizomycotina</taxon>
        <taxon>Dothideomycetes</taxon>
        <taxon>Dothideomycetidae</taxon>
        <taxon>Mycosphaerellales</taxon>
        <taxon>Extremaceae</taxon>
        <taxon>Vermiconidia</taxon>
    </lineage>
</organism>
<protein>
    <submittedName>
        <fullName evidence="1">Uncharacterized protein</fullName>
    </submittedName>
</protein>
<keyword evidence="2" id="KW-1185">Reference proteome</keyword>
<comment type="caution">
    <text evidence="1">The sequence shown here is derived from an EMBL/GenBank/DDBJ whole genome shotgun (WGS) entry which is preliminary data.</text>
</comment>
<accession>A0ACC3NMM3</accession>
<evidence type="ECO:0000313" key="1">
    <source>
        <dbReference type="EMBL" id="KAK3718218.1"/>
    </source>
</evidence>
<proteinExistence type="predicted"/>
<evidence type="ECO:0000313" key="2">
    <source>
        <dbReference type="Proteomes" id="UP001281147"/>
    </source>
</evidence>
<sequence>MTAAVYRSGTPSLSVPQTQNTAVVLEFNCLYTHDVRRKQKRWQDGFLRFHTFNKRVMVYDVPRNFIGDAHWKAEEALQDGDEVTLEKDGVVVQVAGSVGQTETDLTELRMSKKKSSSEHGSSPTRPAQTPARIANGTAPRPTTQLKHRSLNTLLGTPKGPIGKAALPSKSPFEQRHARIENEEWEDGRPPKRQRAEQSAAWNVTRTSKPATVAKPKEAPLWARTADSAKAKKKKAPVPPGQQKLGTREVFDLSEDVDEHDKFLPGFSSDALVPPSSPKQPAPMERLPAVRSSSPVLEAQKAQPKVHAKDSTCAQTRPDAQPVSRQPGPAESVSARDIEREPDAARNERRDCEVSKEPLRPPTRSGDGSDRTMRPPSSKLGQTLRVAASAPRKKMLLCQDQLPRKPSRVHSANTESAIDALLDVTAEDMPPAEKRATSQRRQLQERLARIGKKTCASEEYAVAVGKLDKVVSPSTAVYTGFTKSVTRIPEPKPQTPNGEVPLTLADLDQMIMPLELPRSPGIDPPVVKDTRQLRRVVSESNRPASSKSKRAPGAPVRFTPSPSKKSPPKALHTKPAEPAVGSVRPTKAVPSKLRAKKPIQRAVSLNTASNGTSTVILSKAFRTPKAPESKPLETARAPEPWSKEAFDLFTWRPPGWDEDEWCLKPAADGVEASS</sequence>
<reference evidence="1" key="1">
    <citation type="submission" date="2023-07" db="EMBL/GenBank/DDBJ databases">
        <title>Black Yeasts Isolated from many extreme environments.</title>
        <authorList>
            <person name="Coleine C."/>
            <person name="Stajich J.E."/>
            <person name="Selbmann L."/>
        </authorList>
    </citation>
    <scope>NUCLEOTIDE SEQUENCE</scope>
    <source>
        <strain evidence="1">CCFEE 5714</strain>
    </source>
</reference>
<gene>
    <name evidence="1" type="ORF">LTR37_005333</name>
</gene>